<dbReference type="PROSITE" id="PS50850">
    <property type="entry name" value="MFS"/>
    <property type="match status" value="1"/>
</dbReference>
<feature type="transmembrane region" description="Helical" evidence="6">
    <location>
        <begin position="207"/>
        <end position="224"/>
    </location>
</feature>
<feature type="transmembrane region" description="Helical" evidence="6">
    <location>
        <begin position="363"/>
        <end position="381"/>
    </location>
</feature>
<dbReference type="InterPro" id="IPR020846">
    <property type="entry name" value="MFS_dom"/>
</dbReference>
<evidence type="ECO:0000256" key="6">
    <source>
        <dbReference type="SAM" id="Phobius"/>
    </source>
</evidence>
<accession>A0A3E0INH9</accession>
<evidence type="ECO:0000256" key="1">
    <source>
        <dbReference type="ARBA" id="ARBA00004651"/>
    </source>
</evidence>
<keyword evidence="2" id="KW-0813">Transport</keyword>
<dbReference type="OrthoDB" id="9816124at2"/>
<feature type="transmembrane region" description="Helical" evidence="6">
    <location>
        <begin position="33"/>
        <end position="50"/>
    </location>
</feature>
<feature type="transmembrane region" description="Helical" evidence="6">
    <location>
        <begin position="273"/>
        <end position="292"/>
    </location>
</feature>
<reference evidence="8 9" key="1">
    <citation type="journal article" date="2018" name="Vet. Microbiol.">
        <title>Characterisation of Staphylococcus felis isolated from cats using whole genome sequencing.</title>
        <authorList>
            <person name="Worthing K."/>
            <person name="Pang S."/>
            <person name="Trott D.J."/>
            <person name="Abraham S."/>
            <person name="Coombs G.W."/>
            <person name="Jordan D."/>
            <person name="McIntyre L."/>
            <person name="Davies M.R."/>
            <person name="Norris J."/>
        </authorList>
    </citation>
    <scope>NUCLEOTIDE SEQUENCE [LARGE SCALE GENOMIC DNA]</scope>
    <source>
        <strain evidence="8 9">F9</strain>
    </source>
</reference>
<dbReference type="Pfam" id="PF07690">
    <property type="entry name" value="MFS_1"/>
    <property type="match status" value="1"/>
</dbReference>
<feature type="transmembrane region" description="Helical" evidence="6">
    <location>
        <begin position="131"/>
        <end position="149"/>
    </location>
</feature>
<evidence type="ECO:0000313" key="9">
    <source>
        <dbReference type="Proteomes" id="UP000256562"/>
    </source>
</evidence>
<feature type="transmembrane region" description="Helical" evidence="6">
    <location>
        <begin position="62"/>
        <end position="81"/>
    </location>
</feature>
<protein>
    <submittedName>
        <fullName evidence="8">MFS transporter</fullName>
    </submittedName>
</protein>
<comment type="subcellular location">
    <subcellularLocation>
        <location evidence="1">Cell membrane</location>
        <topology evidence="1">Multi-pass membrane protein</topology>
    </subcellularLocation>
</comment>
<dbReference type="AlphaFoldDB" id="A0A3E0INH9"/>
<dbReference type="InterPro" id="IPR053160">
    <property type="entry name" value="MFS_DHA3_Transporter"/>
</dbReference>
<dbReference type="Gene3D" id="1.20.1250.20">
    <property type="entry name" value="MFS general substrate transporter like domains"/>
    <property type="match status" value="1"/>
</dbReference>
<evidence type="ECO:0000259" key="7">
    <source>
        <dbReference type="PROSITE" id="PS50850"/>
    </source>
</evidence>
<feature type="transmembrane region" description="Helical" evidence="6">
    <location>
        <begin position="298"/>
        <end position="319"/>
    </location>
</feature>
<keyword evidence="3 6" id="KW-0812">Transmembrane</keyword>
<evidence type="ECO:0000256" key="4">
    <source>
        <dbReference type="ARBA" id="ARBA00022989"/>
    </source>
</evidence>
<dbReference type="PANTHER" id="PTHR23530">
    <property type="entry name" value="TRANSPORT PROTEIN-RELATED"/>
    <property type="match status" value="1"/>
</dbReference>
<proteinExistence type="predicted"/>
<dbReference type="Proteomes" id="UP000256562">
    <property type="component" value="Unassembled WGS sequence"/>
</dbReference>
<gene>
    <name evidence="8" type="ORF">DOS83_08765</name>
</gene>
<dbReference type="InterPro" id="IPR011701">
    <property type="entry name" value="MFS"/>
</dbReference>
<dbReference type="GO" id="GO:0005886">
    <property type="term" value="C:plasma membrane"/>
    <property type="evidence" value="ECO:0007669"/>
    <property type="project" value="UniProtKB-SubCell"/>
</dbReference>
<feature type="transmembrane region" description="Helical" evidence="6">
    <location>
        <begin position="7"/>
        <end position="27"/>
    </location>
</feature>
<name>A0A3E0INH9_9STAP</name>
<comment type="caution">
    <text evidence="8">The sequence shown here is derived from an EMBL/GenBank/DDBJ whole genome shotgun (WGS) entry which is preliminary data.</text>
</comment>
<feature type="transmembrane region" description="Helical" evidence="6">
    <location>
        <begin position="155"/>
        <end position="173"/>
    </location>
</feature>
<sequence>MKPFYVISLLRGGVVGLYAPLWILFLYHSGYNLFLLGLIGTIFEIAKFVFEVPSGAIADKFGVKVNLSISAICLSMTWLLFPFSSNWLILMTLLLTWTLSETLFSGTFEAWISSVVNEEQFSKVLLNNSKLYILCIIIIAPISGYLYHINKVIPFVLAGLISMILIIFIIKFIKIRSNPKAESESTPFSVLLIIKNATAVLFNNKRAFNIIIASFFFAFVIDTIDRYWQPYFQYIGIDESKFGFVAMTGGIVLLVMLHTFSQFNAKINQLPEAFNLLIVMLTIILIVLIALGKKLVTFISISFVTVMDDLMNVLINNALNQEMSQKSSSMATIFSLNGASGAFGEILSGVIFGYVILKVGYTVTFIACSALLIVPFICYLMNVRVISKEKHYTP</sequence>
<evidence type="ECO:0000256" key="2">
    <source>
        <dbReference type="ARBA" id="ARBA00022448"/>
    </source>
</evidence>
<evidence type="ECO:0000256" key="5">
    <source>
        <dbReference type="ARBA" id="ARBA00023136"/>
    </source>
</evidence>
<dbReference type="PANTHER" id="PTHR23530:SF1">
    <property type="entry name" value="PERMEASE, MAJOR FACILITATOR SUPERFAMILY-RELATED"/>
    <property type="match status" value="1"/>
</dbReference>
<keyword evidence="5 6" id="KW-0472">Membrane</keyword>
<feature type="transmembrane region" description="Helical" evidence="6">
    <location>
        <begin position="331"/>
        <end position="357"/>
    </location>
</feature>
<evidence type="ECO:0000256" key="3">
    <source>
        <dbReference type="ARBA" id="ARBA00022692"/>
    </source>
</evidence>
<dbReference type="CDD" id="cd06174">
    <property type="entry name" value="MFS"/>
    <property type="match status" value="1"/>
</dbReference>
<feature type="domain" description="Major facilitator superfamily (MFS) profile" evidence="7">
    <location>
        <begin position="1"/>
        <end position="387"/>
    </location>
</feature>
<dbReference type="InterPro" id="IPR036259">
    <property type="entry name" value="MFS_trans_sf"/>
</dbReference>
<dbReference type="EMBL" id="QKXQ01000404">
    <property type="protein sequence ID" value="REH93498.1"/>
    <property type="molecule type" value="Genomic_DNA"/>
</dbReference>
<dbReference type="RefSeq" id="WP_116094687.1">
    <property type="nucleotide sequence ID" value="NZ_QKXN01000090.1"/>
</dbReference>
<keyword evidence="4 6" id="KW-1133">Transmembrane helix</keyword>
<evidence type="ECO:0000313" key="8">
    <source>
        <dbReference type="EMBL" id="REH93498.1"/>
    </source>
</evidence>
<organism evidence="8 9">
    <name type="scientific">Staphylococcus felis</name>
    <dbReference type="NCBI Taxonomy" id="46127"/>
    <lineage>
        <taxon>Bacteria</taxon>
        <taxon>Bacillati</taxon>
        <taxon>Bacillota</taxon>
        <taxon>Bacilli</taxon>
        <taxon>Bacillales</taxon>
        <taxon>Staphylococcaceae</taxon>
        <taxon>Staphylococcus</taxon>
    </lineage>
</organism>
<feature type="transmembrane region" description="Helical" evidence="6">
    <location>
        <begin position="244"/>
        <end position="261"/>
    </location>
</feature>
<dbReference type="GO" id="GO:0022857">
    <property type="term" value="F:transmembrane transporter activity"/>
    <property type="evidence" value="ECO:0007669"/>
    <property type="project" value="InterPro"/>
</dbReference>
<dbReference type="SUPFAM" id="SSF103473">
    <property type="entry name" value="MFS general substrate transporter"/>
    <property type="match status" value="1"/>
</dbReference>